<protein>
    <submittedName>
        <fullName evidence="2">Acyl carrier protein</fullName>
    </submittedName>
</protein>
<dbReference type="Gene3D" id="1.10.1200.10">
    <property type="entry name" value="ACP-like"/>
    <property type="match status" value="1"/>
</dbReference>
<dbReference type="RefSeq" id="WP_186682441.1">
    <property type="nucleotide sequence ID" value="NZ_CP077093.1"/>
</dbReference>
<evidence type="ECO:0000259" key="1">
    <source>
        <dbReference type="PROSITE" id="PS50075"/>
    </source>
</evidence>
<feature type="domain" description="Carrier" evidence="1">
    <location>
        <begin position="11"/>
        <end position="86"/>
    </location>
</feature>
<dbReference type="EMBL" id="CP077093">
    <property type="protein sequence ID" value="QXI27100.1"/>
    <property type="molecule type" value="Genomic_DNA"/>
</dbReference>
<gene>
    <name evidence="2" type="ORF">HU752_024765</name>
</gene>
<sequence>MSYLKPGHCEHFIEQQVMVLLAGHFQLERRQVLLDSRLIEDLYLDSMGIIEMVMLLNEAFRIDLPEDGVASWRTIADVCRLVGNTRQCSRVAEAADVL</sequence>
<proteinExistence type="predicted"/>
<organism evidence="2 3">
    <name type="scientific">Pseudomonas vanderleydeniana</name>
    <dbReference type="NCBI Taxonomy" id="2745495"/>
    <lineage>
        <taxon>Bacteria</taxon>
        <taxon>Pseudomonadati</taxon>
        <taxon>Pseudomonadota</taxon>
        <taxon>Gammaproteobacteria</taxon>
        <taxon>Pseudomonadales</taxon>
        <taxon>Pseudomonadaceae</taxon>
        <taxon>Pseudomonas</taxon>
    </lineage>
</organism>
<dbReference type="Proteomes" id="UP000634530">
    <property type="component" value="Chromosome"/>
</dbReference>
<reference evidence="2 3" key="1">
    <citation type="journal article" date="2020" name="Microorganisms">
        <title>Reliable Identification of Environmental Pseudomonas Isolates Using the rpoD Gene.</title>
        <authorList>
            <consortium name="The Broad Institute Genome Sequencing Platform"/>
            <person name="Girard L."/>
            <person name="Lood C."/>
            <person name="Rokni-Zadeh H."/>
            <person name="van Noort V."/>
            <person name="Lavigne R."/>
            <person name="De Mot R."/>
        </authorList>
    </citation>
    <scope>NUCLEOTIDE SEQUENCE [LARGE SCALE GENOMIC DNA]</scope>
    <source>
        <strain evidence="2 3">RW8P3</strain>
    </source>
</reference>
<keyword evidence="3" id="KW-1185">Reference proteome</keyword>
<dbReference type="KEGG" id="pvw:HU752_024765"/>
<dbReference type="InterPro" id="IPR036736">
    <property type="entry name" value="ACP-like_sf"/>
</dbReference>
<dbReference type="AlphaFoldDB" id="A0A9E6PIX1"/>
<name>A0A9E6PIX1_9PSED</name>
<evidence type="ECO:0000313" key="2">
    <source>
        <dbReference type="EMBL" id="QXI27100.1"/>
    </source>
</evidence>
<evidence type="ECO:0000313" key="3">
    <source>
        <dbReference type="Proteomes" id="UP000634530"/>
    </source>
</evidence>
<dbReference type="SUPFAM" id="SSF47336">
    <property type="entry name" value="ACP-like"/>
    <property type="match status" value="1"/>
</dbReference>
<dbReference type="Pfam" id="PF00550">
    <property type="entry name" value="PP-binding"/>
    <property type="match status" value="1"/>
</dbReference>
<reference evidence="2 3" key="2">
    <citation type="journal article" date="2021" name="Microorganisms">
        <title>The Ever-Expanding Pseudomonas Genus: Description of 43 New Species and Partition of the Pseudomonas putida Group.</title>
        <authorList>
            <person name="Girard L."/>
            <person name="Lood C."/>
            <person name="Hofte M."/>
            <person name="Vandamme P."/>
            <person name="Rokni-Zadeh H."/>
            <person name="van Noort V."/>
            <person name="Lavigne R."/>
            <person name="De Mot R."/>
        </authorList>
    </citation>
    <scope>NUCLEOTIDE SEQUENCE [LARGE SCALE GENOMIC DNA]</scope>
    <source>
        <strain evidence="2 3">RW8P3</strain>
    </source>
</reference>
<accession>A0A9E6PIX1</accession>
<dbReference type="PROSITE" id="PS50075">
    <property type="entry name" value="CARRIER"/>
    <property type="match status" value="1"/>
</dbReference>
<dbReference type="InterPro" id="IPR009081">
    <property type="entry name" value="PP-bd_ACP"/>
</dbReference>